<evidence type="ECO:0000313" key="5">
    <source>
        <dbReference type="Proteomes" id="UP001140091"/>
    </source>
</evidence>
<evidence type="ECO:0000313" key="4">
    <source>
        <dbReference type="EMBL" id="KAJ2921221.1"/>
    </source>
</evidence>
<sequence>MLTKAATGAAITACLALLVQLRHREQNTLASKVQKRQSKDEATIAELREHLSRLEAQLRSASAQNHTLTEEYEARSLSTQESIDTLPEDLSSARRREDQCHATIAELEAARAEEETTIADLRQELLTLEAQVLSTSAQNHTLTEENEKYGDDSLSEDLSNAREKVAQHNATIIDLEEGQAEDETTIADLLQQLSTLSAPLLSASHENRAFTEENKEYESTSLSMKQESIDTLPEDPLSAREEVAQYHATITYLKEAQAEDESTIAALRQQLSTLEAQLSSTNDENRALKEEKKEYDASSPSRQESINTLSEDLSSAREEVTQNNATTTDLKEAQAEDKSTIADLRQQLLTLEARLLSTNDKNHVLTEEKKEYEASSLSMQKVITTLSEDLASAIKRVAQRGTTITDLREGQAEDETTIAVLLQQLSTLEASLLSANDKIRALTEGNKEYEAISLSKQESINALYEDLSSAREEVAQHNTTITDLNKAQAQDKSTIAGLQQQLSTLEKRLLLTSDENLALAEENKECKTDSLSLQEVSDILSEDLLSARREVDQHHAMITGLEKVRAKDKTTIADLRQQVSKLKKRLLSTIAENRALGEKNEADSLSTQKSIDTLSKDLSSARQEVDQHNATITHLKAAQAKCEAKNDKLREKLVAVSAENVSMSARSLTLVEENASRLAALQQELEQKTKAAAYWKDLYTRSHLDTAQSQQARRGREESKSDASETEPSPTGIIPRPNQEIAQLGAAYRCQ</sequence>
<dbReference type="AlphaFoldDB" id="A0A9W8IQ22"/>
<comment type="caution">
    <text evidence="4">The sequence shown here is derived from an EMBL/GenBank/DDBJ whole genome shotgun (WGS) entry which is preliminary data.</text>
</comment>
<name>A0A9W8IQ22_9AGAR</name>
<keyword evidence="5" id="KW-1185">Reference proteome</keyword>
<feature type="signal peptide" evidence="3">
    <location>
        <begin position="1"/>
        <end position="16"/>
    </location>
</feature>
<feature type="chain" id="PRO_5040945691" evidence="3">
    <location>
        <begin position="17"/>
        <end position="751"/>
    </location>
</feature>
<feature type="coiled-coil region" evidence="1">
    <location>
        <begin position="37"/>
        <end position="71"/>
    </location>
</feature>
<gene>
    <name evidence="4" type="ORF">H1R20_g15871</name>
</gene>
<keyword evidence="3" id="KW-0732">Signal</keyword>
<feature type="region of interest" description="Disordered" evidence="2">
    <location>
        <begin position="705"/>
        <end position="738"/>
    </location>
</feature>
<feature type="compositionally biased region" description="Basic and acidic residues" evidence="2">
    <location>
        <begin position="283"/>
        <end position="296"/>
    </location>
</feature>
<feature type="coiled-coil region" evidence="1">
    <location>
        <begin position="104"/>
        <end position="178"/>
    </location>
</feature>
<dbReference type="Gene3D" id="1.10.287.1490">
    <property type="match status" value="1"/>
</dbReference>
<organism evidence="4 5">
    <name type="scientific">Candolleomyces eurysporus</name>
    <dbReference type="NCBI Taxonomy" id="2828524"/>
    <lineage>
        <taxon>Eukaryota</taxon>
        <taxon>Fungi</taxon>
        <taxon>Dikarya</taxon>
        <taxon>Basidiomycota</taxon>
        <taxon>Agaricomycotina</taxon>
        <taxon>Agaricomycetes</taxon>
        <taxon>Agaricomycetidae</taxon>
        <taxon>Agaricales</taxon>
        <taxon>Agaricineae</taxon>
        <taxon>Psathyrellaceae</taxon>
        <taxon>Candolleomyces</taxon>
    </lineage>
</organism>
<evidence type="ECO:0000256" key="2">
    <source>
        <dbReference type="SAM" id="MobiDB-lite"/>
    </source>
</evidence>
<feature type="non-terminal residue" evidence="4">
    <location>
        <position position="1"/>
    </location>
</feature>
<feature type="region of interest" description="Disordered" evidence="2">
    <location>
        <begin position="279"/>
        <end position="335"/>
    </location>
</feature>
<proteinExistence type="predicted"/>
<evidence type="ECO:0000256" key="1">
    <source>
        <dbReference type="SAM" id="Coils"/>
    </source>
</evidence>
<feature type="coiled-coil region" evidence="1">
    <location>
        <begin position="460"/>
        <end position="515"/>
    </location>
</feature>
<feature type="compositionally biased region" description="Basic and acidic residues" evidence="2">
    <location>
        <begin position="714"/>
        <end position="723"/>
    </location>
</feature>
<evidence type="ECO:0000256" key="3">
    <source>
        <dbReference type="SAM" id="SignalP"/>
    </source>
</evidence>
<dbReference type="OrthoDB" id="10497371at2759"/>
<keyword evidence="1" id="KW-0175">Coiled coil</keyword>
<feature type="compositionally biased region" description="Polar residues" evidence="2">
    <location>
        <begin position="298"/>
        <end position="313"/>
    </location>
</feature>
<reference evidence="4" key="1">
    <citation type="submission" date="2022-06" db="EMBL/GenBank/DDBJ databases">
        <title>Genome Sequence of Candolleomyces eurysporus.</title>
        <authorList>
            <person name="Buettner E."/>
        </authorList>
    </citation>
    <scope>NUCLEOTIDE SEQUENCE</scope>
    <source>
        <strain evidence="4">VTCC 930004</strain>
    </source>
</reference>
<feature type="coiled-coil region" evidence="1">
    <location>
        <begin position="565"/>
        <end position="691"/>
    </location>
</feature>
<accession>A0A9W8IQ22</accession>
<protein>
    <submittedName>
        <fullName evidence="4">Uncharacterized protein</fullName>
    </submittedName>
</protein>
<dbReference type="EMBL" id="JANBPK010001647">
    <property type="protein sequence ID" value="KAJ2921221.1"/>
    <property type="molecule type" value="Genomic_DNA"/>
</dbReference>
<dbReference type="Proteomes" id="UP001140091">
    <property type="component" value="Unassembled WGS sequence"/>
</dbReference>